<dbReference type="NCBIfam" id="TIGR03109">
    <property type="entry name" value="exosort_XrtA"/>
    <property type="match status" value="1"/>
</dbReference>
<dbReference type="RefSeq" id="WP_124704541.1">
    <property type="nucleotide sequence ID" value="NZ_BGOW01000014.1"/>
</dbReference>
<dbReference type="Pfam" id="PF09721">
    <property type="entry name" value="Exosortase_EpsH"/>
    <property type="match status" value="1"/>
</dbReference>
<keyword evidence="4 8" id="KW-0812">Transmembrane</keyword>
<dbReference type="NCBIfam" id="TIGR04178">
    <property type="entry name" value="exo_archaeo"/>
    <property type="match status" value="1"/>
</dbReference>
<name>A0A401JDI9_9PROT</name>
<feature type="transmembrane region" description="Helical" evidence="8">
    <location>
        <begin position="21"/>
        <end position="47"/>
    </location>
</feature>
<evidence type="ECO:0000259" key="9">
    <source>
        <dbReference type="Pfam" id="PF11984"/>
    </source>
</evidence>
<feature type="transmembrane region" description="Helical" evidence="8">
    <location>
        <begin position="195"/>
        <end position="213"/>
    </location>
</feature>
<evidence type="ECO:0000256" key="3">
    <source>
        <dbReference type="ARBA" id="ARBA00022670"/>
    </source>
</evidence>
<evidence type="ECO:0000256" key="7">
    <source>
        <dbReference type="ARBA" id="ARBA00023136"/>
    </source>
</evidence>
<dbReference type="InterPro" id="IPR013426">
    <property type="entry name" value="EpsH-like"/>
</dbReference>
<keyword evidence="11" id="KW-1185">Reference proteome</keyword>
<dbReference type="NCBIfam" id="TIGR02602">
    <property type="entry name" value="8TM_EpsH"/>
    <property type="match status" value="1"/>
</dbReference>
<comment type="caution">
    <text evidence="10">The sequence shown here is derived from an EMBL/GenBank/DDBJ whole genome shotgun (WGS) entry which is preliminary data.</text>
</comment>
<evidence type="ECO:0000313" key="10">
    <source>
        <dbReference type="EMBL" id="GBL45738.1"/>
    </source>
</evidence>
<dbReference type="Pfam" id="PF11984">
    <property type="entry name" value="DUF3485"/>
    <property type="match status" value="1"/>
</dbReference>
<dbReference type="GO" id="GO:0006508">
    <property type="term" value="P:proteolysis"/>
    <property type="evidence" value="ECO:0007669"/>
    <property type="project" value="UniProtKB-KW"/>
</dbReference>
<keyword evidence="2" id="KW-1003">Cell membrane</keyword>
<dbReference type="AlphaFoldDB" id="A0A401JDI9"/>
<keyword evidence="7 8" id="KW-0472">Membrane</keyword>
<feature type="domain" description="Methanolan biosynthesis EpsI" evidence="9">
    <location>
        <begin position="314"/>
        <end position="509"/>
    </location>
</feature>
<keyword evidence="6 8" id="KW-1133">Transmembrane helix</keyword>
<comment type="subcellular location">
    <subcellularLocation>
        <location evidence="1">Cell membrane</location>
        <topology evidence="1">Multi-pass membrane protein</topology>
    </subcellularLocation>
</comment>
<accession>A0A401JDI9</accession>
<organism evidence="10 11">
    <name type="scientific">Sulfuriferula multivorans</name>
    <dbReference type="NCBI Taxonomy" id="1559896"/>
    <lineage>
        <taxon>Bacteria</taxon>
        <taxon>Pseudomonadati</taxon>
        <taxon>Pseudomonadota</taxon>
        <taxon>Betaproteobacteria</taxon>
        <taxon>Nitrosomonadales</taxon>
        <taxon>Sulfuricellaceae</taxon>
        <taxon>Sulfuriferula</taxon>
    </lineage>
</organism>
<reference evidence="10 11" key="1">
    <citation type="journal article" date="2019" name="Front. Microbiol.">
        <title>Genomes of Neutrophilic Sulfur-Oxidizing Chemolithoautotrophs Representing 9 Proteobacterial Species From 8 Genera.</title>
        <authorList>
            <person name="Watanabe T."/>
            <person name="Kojima H."/>
            <person name="Umezawa K."/>
            <person name="Hori C."/>
            <person name="Takasuka T.E."/>
            <person name="Kato Y."/>
            <person name="Fukui M."/>
        </authorList>
    </citation>
    <scope>NUCLEOTIDE SEQUENCE [LARGE SCALE GENOMIC DNA]</scope>
    <source>
        <strain evidence="10 11">TTN</strain>
    </source>
</reference>
<keyword evidence="3" id="KW-0645">Protease</keyword>
<protein>
    <submittedName>
        <fullName evidence="10">Eight transmembrane protein EpsH</fullName>
    </submittedName>
</protein>
<gene>
    <name evidence="10" type="ORF">SFMTTN_1549</name>
</gene>
<feature type="transmembrane region" description="Helical" evidence="8">
    <location>
        <begin position="131"/>
        <end position="150"/>
    </location>
</feature>
<dbReference type="GO" id="GO:0005886">
    <property type="term" value="C:plasma membrane"/>
    <property type="evidence" value="ECO:0007669"/>
    <property type="project" value="UniProtKB-SubCell"/>
</dbReference>
<dbReference type="InterPro" id="IPR017540">
    <property type="entry name" value="Exosortase-1"/>
</dbReference>
<proteinExistence type="predicted"/>
<feature type="transmembrane region" description="Helical" evidence="8">
    <location>
        <begin position="306"/>
        <end position="326"/>
    </location>
</feature>
<evidence type="ECO:0000256" key="2">
    <source>
        <dbReference type="ARBA" id="ARBA00022475"/>
    </source>
</evidence>
<sequence length="518" mass="56974">MSATLQPAAAEPSMVRGWPAAAALAIATVVALLLIYYSTSASTVAIWERSETYTHGFLIFPISAWLIWRRRSELARLAYRPDWRGLVLLLLLSMGWLFAHSGGVLVGEQLMLVAMLPAAVWTLLGTRVVRAMAFPLGFLLLAVPMGEALIPHMMTFTANFTVKALQLTGMPVYQEGTFFTIPSGEWSVVEGCSGLRYLIASFTLGCLYAYLTYRSNTRRILFALAAIVVPVIANGLRAYMIVMIAVLSDMKLALGFDHLIYGWVFFGVVMLLLFWIGGFWREDEQSIVPSAQVLAHDAPAAPLSRVALAALLSIAVALSGYAYAAWLDGHTVPPNGLQIAPPAPANGWALETAPFTDWHPHYVGPDAQHAVYYRKGTQQVMLYLAYYRTQRQGAEQITSQNYMIRQKDPEWSNLGETTIAPGAGTQPAEVIQARLRSTPQRLLVWRWNQLAGRDTTNDYLAKLLLASERVVGARDDGAAIVIATPYAGDVEQAQPVLREFMRDMQPSIAASLKQVAQP</sequence>
<keyword evidence="5" id="KW-0378">Hydrolase</keyword>
<dbReference type="InterPro" id="IPR019127">
    <property type="entry name" value="Exosortase"/>
</dbReference>
<dbReference type="GO" id="GO:0008233">
    <property type="term" value="F:peptidase activity"/>
    <property type="evidence" value="ECO:0007669"/>
    <property type="project" value="UniProtKB-KW"/>
</dbReference>
<dbReference type="OrthoDB" id="9797363at2"/>
<evidence type="ECO:0000256" key="1">
    <source>
        <dbReference type="ARBA" id="ARBA00004651"/>
    </source>
</evidence>
<dbReference type="InterPro" id="IPR014263">
    <property type="entry name" value="Methanolan_biosynth_EpsI"/>
</dbReference>
<evidence type="ECO:0000256" key="5">
    <source>
        <dbReference type="ARBA" id="ARBA00022801"/>
    </source>
</evidence>
<evidence type="ECO:0000256" key="8">
    <source>
        <dbReference type="SAM" id="Phobius"/>
    </source>
</evidence>
<evidence type="ECO:0000313" key="11">
    <source>
        <dbReference type="Proteomes" id="UP000286806"/>
    </source>
</evidence>
<feature type="transmembrane region" description="Helical" evidence="8">
    <location>
        <begin position="220"/>
        <end position="247"/>
    </location>
</feature>
<evidence type="ECO:0000256" key="4">
    <source>
        <dbReference type="ARBA" id="ARBA00022692"/>
    </source>
</evidence>
<dbReference type="Proteomes" id="UP000286806">
    <property type="component" value="Unassembled WGS sequence"/>
</dbReference>
<feature type="transmembrane region" description="Helical" evidence="8">
    <location>
        <begin position="259"/>
        <end position="280"/>
    </location>
</feature>
<feature type="transmembrane region" description="Helical" evidence="8">
    <location>
        <begin position="105"/>
        <end position="124"/>
    </location>
</feature>
<dbReference type="NCBIfam" id="TIGR02914">
    <property type="entry name" value="EpsI_fam"/>
    <property type="match status" value="1"/>
</dbReference>
<evidence type="ECO:0000256" key="6">
    <source>
        <dbReference type="ARBA" id="ARBA00022989"/>
    </source>
</evidence>
<dbReference type="InterPro" id="IPR026392">
    <property type="entry name" value="Exo/Archaeosortase_dom"/>
</dbReference>
<feature type="transmembrane region" description="Helical" evidence="8">
    <location>
        <begin position="81"/>
        <end position="99"/>
    </location>
</feature>
<dbReference type="EMBL" id="BGOW01000014">
    <property type="protein sequence ID" value="GBL45738.1"/>
    <property type="molecule type" value="Genomic_DNA"/>
</dbReference>